<dbReference type="Gene3D" id="1.25.40.10">
    <property type="entry name" value="Tetratricopeptide repeat domain"/>
    <property type="match status" value="1"/>
</dbReference>
<accession>A0A318JC07</accession>
<sequence>MEQQFAGSSEPGQNQDLKLAQDPLVQRMFHQTQELVASCTRFLPSDVELQTSRINQQSILINAHYRLTPKVQTKHITGHFSPTEQDQQHAAPEKAAASELPSLLQGASQAAQDILNKPQARYTAVNGNTSLVRGTRFWSLGTCDNCNGNRTIRCIHCDGGTTACSSCHGSAEESCPQCFGACTISCMQCGGLGTITSTEQVSVTHTVYIDGQSHNEYRTEYHNVQRQCPSCSFGRTDCPTCNRHGRVQCRTCHGARRLECQFCNGKGAHACPRCDGSGQYGILAAGNIAVECHSNAELPPDADPLMPLIQQIHPLEMLPQTLDKQALQELKGSSQGSCFQLHARFTGQLEIIRIGIRCAEQDFSLSAFGKQIEWVEQDNLVERLLTGDLTLLEKALLDVDRDTFFKPNRLPVQQALRNALQASLHEQLALDGAGNNSGNQIVSSEFAQRIHARSQTAVHWLAKANARVLWPWLVGAAVVLEAAAAIMGGMAATWLVCFLLVSSGLLIYRFQTLRIFKSTYPSTEAAKKSWSLLWQQKKLLGPICFLVAPAVVLAIAATIWLPAHINPEQAIQTTTKSSGNGITQSVQAWQQGEVIKARALAKDFAQRGDSSVFGFYAWLIAADVGVQAGDAVVNDPDAAQTWIDRAFEVNKNDLWAKTAQATLLLEGREVPRDISKGTELLESAAEGGLVPAMYMAGQYALKGKHVSQSNIIQARKWFERAAAQHDSDSLYALGNLDWYGLGISRPNHKKALQEWKESAALGNKEAEKTVKAGRPIKS</sequence>
<dbReference type="Pfam" id="PF08238">
    <property type="entry name" value="Sel1"/>
    <property type="match status" value="3"/>
</dbReference>
<protein>
    <submittedName>
        <fullName evidence="3">Sel1 repeat-containing protein</fullName>
    </submittedName>
</protein>
<organism evidence="3 4">
    <name type="scientific">Aquitalea magnusonii</name>
    <dbReference type="NCBI Taxonomy" id="332411"/>
    <lineage>
        <taxon>Bacteria</taxon>
        <taxon>Pseudomonadati</taxon>
        <taxon>Pseudomonadota</taxon>
        <taxon>Betaproteobacteria</taxon>
        <taxon>Neisseriales</taxon>
        <taxon>Chromobacteriaceae</taxon>
        <taxon>Aquitalea</taxon>
    </lineage>
</organism>
<feature type="transmembrane region" description="Helical" evidence="2">
    <location>
        <begin position="539"/>
        <end position="561"/>
    </location>
</feature>
<keyword evidence="2" id="KW-1133">Transmembrane helix</keyword>
<dbReference type="EMBL" id="QJKC01000025">
    <property type="protein sequence ID" value="PXX41348.1"/>
    <property type="molecule type" value="Genomic_DNA"/>
</dbReference>
<evidence type="ECO:0000313" key="3">
    <source>
        <dbReference type="EMBL" id="PXX41348.1"/>
    </source>
</evidence>
<dbReference type="SMART" id="SM00671">
    <property type="entry name" value="SEL1"/>
    <property type="match status" value="3"/>
</dbReference>
<dbReference type="PANTHER" id="PTHR45011">
    <property type="entry name" value="DAP3-BINDING CELL DEATH ENHANCER 1"/>
    <property type="match status" value="1"/>
</dbReference>
<reference evidence="3 4" key="1">
    <citation type="submission" date="2018-05" db="EMBL/GenBank/DDBJ databases">
        <title>Genomic Encyclopedia of Type Strains, Phase IV (KMG-IV): sequencing the most valuable type-strain genomes for metagenomic binning, comparative biology and taxonomic classification.</title>
        <authorList>
            <person name="Goeker M."/>
        </authorList>
    </citation>
    <scope>NUCLEOTIDE SEQUENCE [LARGE SCALE GENOMIC DNA]</scope>
    <source>
        <strain evidence="3 4">DSM 25134</strain>
    </source>
</reference>
<gene>
    <name evidence="3" type="ORF">DFR38_12533</name>
</gene>
<dbReference type="Proteomes" id="UP000248395">
    <property type="component" value="Unassembled WGS sequence"/>
</dbReference>
<dbReference type="InterPro" id="IPR006597">
    <property type="entry name" value="Sel1-like"/>
</dbReference>
<dbReference type="InterPro" id="IPR011990">
    <property type="entry name" value="TPR-like_helical_dom_sf"/>
</dbReference>
<evidence type="ECO:0000256" key="2">
    <source>
        <dbReference type="SAM" id="Phobius"/>
    </source>
</evidence>
<name>A0A318JC07_9NEIS</name>
<proteinExistence type="predicted"/>
<dbReference type="AlphaFoldDB" id="A0A318JC07"/>
<evidence type="ECO:0000256" key="1">
    <source>
        <dbReference type="SAM" id="MobiDB-lite"/>
    </source>
</evidence>
<feature type="transmembrane region" description="Helical" evidence="2">
    <location>
        <begin position="492"/>
        <end position="510"/>
    </location>
</feature>
<keyword evidence="2" id="KW-0812">Transmembrane</keyword>
<evidence type="ECO:0000313" key="4">
    <source>
        <dbReference type="Proteomes" id="UP000248395"/>
    </source>
</evidence>
<dbReference type="InterPro" id="IPR052748">
    <property type="entry name" value="ISR_Activator"/>
</dbReference>
<feature type="region of interest" description="Disordered" evidence="1">
    <location>
        <begin position="81"/>
        <end position="101"/>
    </location>
</feature>
<keyword evidence="4" id="KW-1185">Reference proteome</keyword>
<dbReference type="PANTHER" id="PTHR45011:SF1">
    <property type="entry name" value="DAP3-BINDING CELL DEATH ENHANCER 1"/>
    <property type="match status" value="1"/>
</dbReference>
<dbReference type="SUPFAM" id="SSF81901">
    <property type="entry name" value="HCP-like"/>
    <property type="match status" value="1"/>
</dbReference>
<comment type="caution">
    <text evidence="3">The sequence shown here is derived from an EMBL/GenBank/DDBJ whole genome shotgun (WGS) entry which is preliminary data.</text>
</comment>
<keyword evidence="2" id="KW-0472">Membrane</keyword>